<evidence type="ECO:0000313" key="5">
    <source>
        <dbReference type="EMBL" id="KAB2497091.1"/>
    </source>
</evidence>
<keyword evidence="1" id="KW-0723">Serine/threonine-protein kinase</keyword>
<reference evidence="5 6" key="1">
    <citation type="submission" date="2019-10" db="EMBL/GenBank/DDBJ databases">
        <title>Bacillus from the desert of Cuatro Cinegas, Coahuila.</title>
        <authorList>
            <person name="Olmedo-Alvarez G."/>
            <person name="Saldana S."/>
            <person name="Barcelo D."/>
        </authorList>
    </citation>
    <scope>NUCLEOTIDE SEQUENCE [LARGE SCALE GENOMIC DNA]</scope>
    <source>
        <strain evidence="5 6">CH101a_3T</strain>
    </source>
</reference>
<dbReference type="AlphaFoldDB" id="A0AB34D4F0"/>
<keyword evidence="3" id="KW-0547">Nucleotide-binding</keyword>
<evidence type="ECO:0000256" key="2">
    <source>
        <dbReference type="ARBA" id="ARBA00022679"/>
    </source>
</evidence>
<organism evidence="5 6">
    <name type="scientific">Bacillus cereus</name>
    <dbReference type="NCBI Taxonomy" id="1396"/>
    <lineage>
        <taxon>Bacteria</taxon>
        <taxon>Bacillati</taxon>
        <taxon>Bacillota</taxon>
        <taxon>Bacilli</taxon>
        <taxon>Bacillales</taxon>
        <taxon>Bacillaceae</taxon>
        <taxon>Bacillus</taxon>
        <taxon>Bacillus cereus group</taxon>
    </lineage>
</organism>
<dbReference type="GO" id="GO:0005524">
    <property type="term" value="F:ATP binding"/>
    <property type="evidence" value="ECO:0007669"/>
    <property type="project" value="InterPro"/>
</dbReference>
<dbReference type="InterPro" id="IPR005177">
    <property type="entry name" value="Kinase-pyrophosphorylase"/>
</dbReference>
<dbReference type="GO" id="GO:0004674">
    <property type="term" value="F:protein serine/threonine kinase activity"/>
    <property type="evidence" value="ECO:0007669"/>
    <property type="project" value="UniProtKB-KW"/>
</dbReference>
<dbReference type="Pfam" id="PF03618">
    <property type="entry name" value="Kinase-PPPase"/>
    <property type="match status" value="1"/>
</dbReference>
<dbReference type="Proteomes" id="UP000477920">
    <property type="component" value="Unassembled WGS sequence"/>
</dbReference>
<gene>
    <name evidence="5" type="ORF">F8158_15855</name>
</gene>
<evidence type="ECO:0000313" key="6">
    <source>
        <dbReference type="Proteomes" id="UP000477920"/>
    </source>
</evidence>
<feature type="non-terminal residue" evidence="5">
    <location>
        <position position="86"/>
    </location>
</feature>
<dbReference type="PANTHER" id="PTHR31756:SF3">
    <property type="entry name" value="PYRUVATE, PHOSPHATE DIKINASE REGULATORY PROTEIN 1, CHLOROPLASTIC"/>
    <property type="match status" value="1"/>
</dbReference>
<dbReference type="PANTHER" id="PTHR31756">
    <property type="entry name" value="PYRUVATE, PHOSPHATE DIKINASE REGULATORY PROTEIN 1, CHLOROPLASTIC"/>
    <property type="match status" value="1"/>
</dbReference>
<protein>
    <submittedName>
        <fullName evidence="5">Kinase/pyrophosphorylase</fullName>
    </submittedName>
</protein>
<proteinExistence type="predicted"/>
<keyword evidence="4 5" id="KW-0418">Kinase</keyword>
<sequence length="86" mass="9499">MDNKIVYVVSDSVGETADLVVRAAMGQFPFAPDIRRVPYVEDTGTLKEVISIAKSNQALICFTLVKPDMRQYLVTEAAKEGVEAYD</sequence>
<evidence type="ECO:0000256" key="3">
    <source>
        <dbReference type="ARBA" id="ARBA00022741"/>
    </source>
</evidence>
<evidence type="ECO:0000256" key="4">
    <source>
        <dbReference type="ARBA" id="ARBA00022777"/>
    </source>
</evidence>
<dbReference type="RefSeq" id="WP_192797212.1">
    <property type="nucleotide sequence ID" value="NZ_WBPB01000035.1"/>
</dbReference>
<comment type="caution">
    <text evidence="5">The sequence shown here is derived from an EMBL/GenBank/DDBJ whole genome shotgun (WGS) entry which is preliminary data.</text>
</comment>
<dbReference type="EMBL" id="WBPB01000035">
    <property type="protein sequence ID" value="KAB2497091.1"/>
    <property type="molecule type" value="Genomic_DNA"/>
</dbReference>
<accession>A0AB34D4F0</accession>
<name>A0AB34D4F0_BACCE</name>
<keyword evidence="2" id="KW-0808">Transferase</keyword>
<evidence type="ECO:0000256" key="1">
    <source>
        <dbReference type="ARBA" id="ARBA00022527"/>
    </source>
</evidence>